<accession>A0AAD9QJY9</accession>
<evidence type="ECO:0000313" key="1">
    <source>
        <dbReference type="EMBL" id="KAK2562602.1"/>
    </source>
</evidence>
<sequence>MDNLELLYKTALEEGSSVRQHLSKESGYTGLSILHRLYYLYRFLYDRDLVVDEMHIVHLNLVKIARKNSKENEENEVDWATADKQLKFPLESGIQMFTHPKRRTRVILVAKTITLAGTKNPNKLWAKSIEQAKKLYYSNTQVHSLAKKSGMIVGGAKPFTKSDVVQTNEHSVLVTDVEVGGTCCRTAWFPTHGYDGSLYRENEHAIVIREVGERTVRLLNFFSASVCDKWQLKAKEFKDVGYSDTGWKVVEEQDNEIVAPLQNISRKVMLSVEDTDRPSYLVIAFMKRIFPVNAATVVVPYYPIKMT</sequence>
<evidence type="ECO:0000313" key="2">
    <source>
        <dbReference type="Proteomes" id="UP001249851"/>
    </source>
</evidence>
<comment type="caution">
    <text evidence="1">The sequence shown here is derived from an EMBL/GenBank/DDBJ whole genome shotgun (WGS) entry which is preliminary data.</text>
</comment>
<dbReference type="AlphaFoldDB" id="A0AAD9QJY9"/>
<name>A0AAD9QJY9_ACRCE</name>
<dbReference type="Proteomes" id="UP001249851">
    <property type="component" value="Unassembled WGS sequence"/>
</dbReference>
<reference evidence="1" key="1">
    <citation type="journal article" date="2023" name="G3 (Bethesda)">
        <title>Whole genome assembly and annotation of the endangered Caribbean coral Acropora cervicornis.</title>
        <authorList>
            <person name="Selwyn J.D."/>
            <person name="Vollmer S.V."/>
        </authorList>
    </citation>
    <scope>NUCLEOTIDE SEQUENCE</scope>
    <source>
        <strain evidence="1">K2</strain>
    </source>
</reference>
<dbReference type="EMBL" id="JARQWQ010000028">
    <property type="protein sequence ID" value="KAK2562602.1"/>
    <property type="molecule type" value="Genomic_DNA"/>
</dbReference>
<organism evidence="1 2">
    <name type="scientific">Acropora cervicornis</name>
    <name type="common">Staghorn coral</name>
    <dbReference type="NCBI Taxonomy" id="6130"/>
    <lineage>
        <taxon>Eukaryota</taxon>
        <taxon>Metazoa</taxon>
        <taxon>Cnidaria</taxon>
        <taxon>Anthozoa</taxon>
        <taxon>Hexacorallia</taxon>
        <taxon>Scleractinia</taxon>
        <taxon>Astrocoeniina</taxon>
        <taxon>Acroporidae</taxon>
        <taxon>Acropora</taxon>
    </lineage>
</organism>
<reference evidence="1" key="2">
    <citation type="journal article" date="2023" name="Science">
        <title>Genomic signatures of disease resistance in endangered staghorn corals.</title>
        <authorList>
            <person name="Vollmer S.V."/>
            <person name="Selwyn J.D."/>
            <person name="Despard B.A."/>
            <person name="Roesel C.L."/>
        </authorList>
    </citation>
    <scope>NUCLEOTIDE SEQUENCE</scope>
    <source>
        <strain evidence="1">K2</strain>
    </source>
</reference>
<keyword evidence="2" id="KW-1185">Reference proteome</keyword>
<proteinExistence type="predicted"/>
<gene>
    <name evidence="1" type="ORF">P5673_014287</name>
</gene>
<protein>
    <submittedName>
        <fullName evidence="1">Uncharacterized protein</fullName>
    </submittedName>
</protein>